<evidence type="ECO:0000313" key="2">
    <source>
        <dbReference type="Proteomes" id="UP000324252"/>
    </source>
</evidence>
<reference evidence="1 2" key="1">
    <citation type="submission" date="2016-11" db="EMBL/GenBank/DDBJ databases">
        <authorList>
            <person name="Varghese N."/>
            <person name="Submissions S."/>
        </authorList>
    </citation>
    <scope>NUCLEOTIDE SEQUENCE [LARGE SCALE GENOMIC DNA]</scope>
    <source>
        <strain evidence="1 2">DSM 29620</strain>
    </source>
</reference>
<proteinExistence type="predicted"/>
<accession>A0A1H0FC65</accession>
<dbReference type="AlphaFoldDB" id="A0A1H0FC65"/>
<dbReference type="Proteomes" id="UP000324252">
    <property type="component" value="Unassembled WGS sequence"/>
</dbReference>
<name>A0A1H0FC65_9RHOB</name>
<evidence type="ECO:0000313" key="1">
    <source>
        <dbReference type="EMBL" id="SHK47375.1"/>
    </source>
</evidence>
<protein>
    <submittedName>
        <fullName evidence="1">Uncharacterized protein</fullName>
    </submittedName>
</protein>
<gene>
    <name evidence="1" type="ORF">SAMN05444142_105272</name>
</gene>
<keyword evidence="2" id="KW-1185">Reference proteome</keyword>
<dbReference type="EMBL" id="FQZZ01000005">
    <property type="protein sequence ID" value="SHK47375.1"/>
    <property type="molecule type" value="Genomic_DNA"/>
</dbReference>
<organism evidence="1 2">
    <name type="scientific">Lutimaribacter pacificus</name>
    <dbReference type="NCBI Taxonomy" id="391948"/>
    <lineage>
        <taxon>Bacteria</taxon>
        <taxon>Pseudomonadati</taxon>
        <taxon>Pseudomonadota</taxon>
        <taxon>Alphaproteobacteria</taxon>
        <taxon>Rhodobacterales</taxon>
        <taxon>Roseobacteraceae</taxon>
        <taxon>Lutimaribacter</taxon>
    </lineage>
</organism>
<sequence>MRPEALIFDVDGALAVLDTVSHLGGLAGIARLAAHPHPA</sequence>